<dbReference type="InterPro" id="IPR036047">
    <property type="entry name" value="F-box-like_dom_sf"/>
</dbReference>
<accession>L8GC83</accession>
<feature type="region of interest" description="Disordered" evidence="5">
    <location>
        <begin position="223"/>
        <end position="255"/>
    </location>
</feature>
<dbReference type="InterPro" id="IPR000198">
    <property type="entry name" value="RhoGAP_dom"/>
</dbReference>
<feature type="compositionally biased region" description="Gly residues" evidence="5">
    <location>
        <begin position="439"/>
        <end position="453"/>
    </location>
</feature>
<keyword evidence="8" id="KW-1185">Reference proteome</keyword>
<dbReference type="KEGG" id="acan:ACA1_022080"/>
<dbReference type="VEuPathDB" id="AmoebaDB:ACA1_022080"/>
<dbReference type="RefSeq" id="XP_004332843.1">
    <property type="nucleotide sequence ID" value="XM_004332795.1"/>
</dbReference>
<evidence type="ECO:0000256" key="1">
    <source>
        <dbReference type="ARBA" id="ARBA00022737"/>
    </source>
</evidence>
<feature type="domain" description="F-box" evidence="6">
    <location>
        <begin position="362"/>
        <end position="410"/>
    </location>
</feature>
<evidence type="ECO:0000313" key="8">
    <source>
        <dbReference type="Proteomes" id="UP000011083"/>
    </source>
</evidence>
<dbReference type="InterPro" id="IPR001810">
    <property type="entry name" value="F-box_dom"/>
</dbReference>
<dbReference type="SUPFAM" id="SSF81383">
    <property type="entry name" value="F-box domain"/>
    <property type="match status" value="1"/>
</dbReference>
<dbReference type="PANTHER" id="PTHR24171:SF10">
    <property type="entry name" value="ANKYRIN REPEAT DOMAIN-CONTAINING PROTEIN 29-LIKE"/>
    <property type="match status" value="1"/>
</dbReference>
<name>L8GC83_ACACF</name>
<dbReference type="GO" id="GO:0007165">
    <property type="term" value="P:signal transduction"/>
    <property type="evidence" value="ECO:0007669"/>
    <property type="project" value="InterPro"/>
</dbReference>
<dbReference type="SUPFAM" id="SSF48350">
    <property type="entry name" value="GTPase activation domain, GAP"/>
    <property type="match status" value="1"/>
</dbReference>
<dbReference type="PRINTS" id="PR01415">
    <property type="entry name" value="ANKYRIN"/>
</dbReference>
<dbReference type="PROSITE" id="PS50181">
    <property type="entry name" value="FBOX"/>
    <property type="match status" value="1"/>
</dbReference>
<feature type="repeat" description="ANK" evidence="3">
    <location>
        <begin position="599"/>
        <end position="631"/>
    </location>
</feature>
<dbReference type="Proteomes" id="UP000011083">
    <property type="component" value="Unassembled WGS sequence"/>
</dbReference>
<dbReference type="Pfam" id="PF00620">
    <property type="entry name" value="RhoGAP"/>
    <property type="match status" value="1"/>
</dbReference>
<evidence type="ECO:0000256" key="4">
    <source>
        <dbReference type="SAM" id="Coils"/>
    </source>
</evidence>
<dbReference type="InterPro" id="IPR002110">
    <property type="entry name" value="Ankyrin_rpt"/>
</dbReference>
<evidence type="ECO:0000256" key="5">
    <source>
        <dbReference type="SAM" id="MobiDB-lite"/>
    </source>
</evidence>
<reference evidence="7 8" key="1">
    <citation type="journal article" date="2013" name="Genome Biol.">
        <title>Genome of Acanthamoeba castellanii highlights extensive lateral gene transfer and early evolution of tyrosine kinase signaling.</title>
        <authorList>
            <person name="Clarke M."/>
            <person name="Lohan A.J."/>
            <person name="Liu B."/>
            <person name="Lagkouvardos I."/>
            <person name="Roy S."/>
            <person name="Zafar N."/>
            <person name="Bertelli C."/>
            <person name="Schilde C."/>
            <person name="Kianianmomeni A."/>
            <person name="Burglin T.R."/>
            <person name="Frech C."/>
            <person name="Turcotte B."/>
            <person name="Kopec K.O."/>
            <person name="Synnott J.M."/>
            <person name="Choo C."/>
            <person name="Paponov I."/>
            <person name="Finkler A."/>
            <person name="Soon Heng Tan C."/>
            <person name="Hutchins A.P."/>
            <person name="Weinmeier T."/>
            <person name="Rattei T."/>
            <person name="Chu J.S."/>
            <person name="Gimenez G."/>
            <person name="Irimia M."/>
            <person name="Rigden D.J."/>
            <person name="Fitzpatrick D.A."/>
            <person name="Lorenzo-Morales J."/>
            <person name="Bateman A."/>
            <person name="Chiu C.H."/>
            <person name="Tang P."/>
            <person name="Hegemann P."/>
            <person name="Fromm H."/>
            <person name="Raoult D."/>
            <person name="Greub G."/>
            <person name="Miranda-Saavedra D."/>
            <person name="Chen N."/>
            <person name="Nash P."/>
            <person name="Ginger M.L."/>
            <person name="Horn M."/>
            <person name="Schaap P."/>
            <person name="Caler L."/>
            <person name="Loftus B."/>
        </authorList>
    </citation>
    <scope>NUCLEOTIDE SEQUENCE [LARGE SCALE GENOMIC DNA]</scope>
    <source>
        <strain evidence="7 8">Neff</strain>
    </source>
</reference>
<feature type="region of interest" description="Disordered" evidence="5">
    <location>
        <begin position="305"/>
        <end position="344"/>
    </location>
</feature>
<feature type="repeat" description="ANK" evidence="3">
    <location>
        <begin position="666"/>
        <end position="699"/>
    </location>
</feature>
<keyword evidence="4" id="KW-0175">Coiled coil</keyword>
<feature type="region of interest" description="Disordered" evidence="5">
    <location>
        <begin position="1"/>
        <end position="55"/>
    </location>
</feature>
<keyword evidence="2 3" id="KW-0040">ANK repeat</keyword>
<feature type="repeat" description="ANK" evidence="3">
    <location>
        <begin position="700"/>
        <end position="732"/>
    </location>
</feature>
<dbReference type="OrthoDB" id="20872at2759"/>
<evidence type="ECO:0000256" key="2">
    <source>
        <dbReference type="ARBA" id="ARBA00023043"/>
    </source>
</evidence>
<dbReference type="InterPro" id="IPR008936">
    <property type="entry name" value="Rho_GTPase_activation_prot"/>
</dbReference>
<dbReference type="PROSITE" id="PS50088">
    <property type="entry name" value="ANK_REPEAT"/>
    <property type="match status" value="4"/>
</dbReference>
<feature type="compositionally biased region" description="Basic and acidic residues" evidence="5">
    <location>
        <begin position="28"/>
        <end position="49"/>
    </location>
</feature>
<dbReference type="EMBL" id="KB008173">
    <property type="protein sequence ID" value="ELR10830.1"/>
    <property type="molecule type" value="Genomic_DNA"/>
</dbReference>
<feature type="compositionally biased region" description="Acidic residues" evidence="5">
    <location>
        <begin position="313"/>
        <end position="322"/>
    </location>
</feature>
<evidence type="ECO:0000313" key="7">
    <source>
        <dbReference type="EMBL" id="ELR10830.1"/>
    </source>
</evidence>
<feature type="region of interest" description="Disordered" evidence="5">
    <location>
        <begin position="439"/>
        <end position="521"/>
    </location>
</feature>
<dbReference type="AlphaFoldDB" id="L8GC83"/>
<gene>
    <name evidence="7" type="ORF">ACA1_022080</name>
</gene>
<organism evidence="7 8">
    <name type="scientific">Acanthamoeba castellanii (strain ATCC 30010 / Neff)</name>
    <dbReference type="NCBI Taxonomy" id="1257118"/>
    <lineage>
        <taxon>Eukaryota</taxon>
        <taxon>Amoebozoa</taxon>
        <taxon>Discosea</taxon>
        <taxon>Longamoebia</taxon>
        <taxon>Centramoebida</taxon>
        <taxon>Acanthamoebidae</taxon>
        <taxon>Acanthamoeba</taxon>
    </lineage>
</organism>
<dbReference type="PANTHER" id="PTHR24171">
    <property type="entry name" value="ANKYRIN REPEAT DOMAIN-CONTAINING PROTEIN 39-RELATED"/>
    <property type="match status" value="1"/>
</dbReference>
<dbReference type="Gene3D" id="1.10.555.10">
    <property type="entry name" value="Rho GTPase activation protein"/>
    <property type="match status" value="1"/>
</dbReference>
<dbReference type="SUPFAM" id="SSF48403">
    <property type="entry name" value="Ankyrin repeat"/>
    <property type="match status" value="1"/>
</dbReference>
<evidence type="ECO:0000259" key="6">
    <source>
        <dbReference type="PROSITE" id="PS50181"/>
    </source>
</evidence>
<keyword evidence="1" id="KW-0677">Repeat</keyword>
<dbReference type="Gene3D" id="1.25.40.20">
    <property type="entry name" value="Ankyrin repeat-containing domain"/>
    <property type="match status" value="2"/>
</dbReference>
<feature type="compositionally biased region" description="Acidic residues" evidence="5">
    <location>
        <begin position="82"/>
        <end position="99"/>
    </location>
</feature>
<dbReference type="PROSITE" id="PS50297">
    <property type="entry name" value="ANK_REP_REGION"/>
    <property type="match status" value="4"/>
</dbReference>
<feature type="region of interest" description="Disordered" evidence="5">
    <location>
        <begin position="81"/>
        <end position="102"/>
    </location>
</feature>
<dbReference type="GeneID" id="14911230"/>
<protein>
    <submittedName>
        <fullName evidence="7">Ankyrin repeat RhoGAP domain containing protein</fullName>
    </submittedName>
</protein>
<proteinExistence type="predicted"/>
<feature type="compositionally biased region" description="Gly residues" evidence="5">
    <location>
        <begin position="476"/>
        <end position="487"/>
    </location>
</feature>
<feature type="repeat" description="ANK" evidence="3">
    <location>
        <begin position="637"/>
        <end position="665"/>
    </location>
</feature>
<dbReference type="Pfam" id="PF00023">
    <property type="entry name" value="Ank"/>
    <property type="match status" value="1"/>
</dbReference>
<dbReference type="InterPro" id="IPR036770">
    <property type="entry name" value="Ankyrin_rpt-contain_sf"/>
</dbReference>
<evidence type="ECO:0000256" key="3">
    <source>
        <dbReference type="PROSITE-ProRule" id="PRU00023"/>
    </source>
</evidence>
<feature type="compositionally biased region" description="Acidic residues" evidence="5">
    <location>
        <begin position="505"/>
        <end position="518"/>
    </location>
</feature>
<feature type="coiled-coil region" evidence="4">
    <location>
        <begin position="521"/>
        <end position="552"/>
    </location>
</feature>
<sequence>MEATQLRRPQMRPRGDDLSPGRDPGPGGREKETEEKEHGGEEEGADIKKGRSKKHEPVLAAALALLKHKEEENAFVARVEEATEGDEGDDEDEGADEDDQHTRAVCRLVREHLRTRDPVLTHDLAPHWLHASRLGRVEERLARYADLVQRLPPANRAALAALVRLLVAAAPAELRLAAFASVLCPSPSPANDADVDLHLKSCVALCADLVAHSARLFPASDARDEAPAANSGGGGAEEWSWRVVEEPSPEVSSGRQMRMALSVVVSHGLGGTVRARLYATQSPDGKNAEGDVDLDSGLLVVEEEPAAGSTDHDDGDDDDDNQGVEGSRESRAGSARGLTRRDAAKPSGGFAAVTAVSPLQRESLLLLLPTEIQQHIYSFLPIGEIFATLPLVCRDVHQTTQRDDVFWHGLYDLHFGGPPPAPSIAGAGASVVAGLMDSGGGGGGRGRRGGTGGELTTTHQRHHQIVIKPTTTTSSSGGGGGGGGVKVAGGARDEAPAAAGREVGGEEGVEEGGEEEAEPTAHVWRKECERLMKELRDMEEDYAREIAVLDVELAKKKRKKARLHKRRRIKYAVEKCHLPLLKRFIRAADVSVDVPLTEKKATPLMFAAIRGNVPIVNWLLANGANVNAVEEGCAWQPIIHAAQGGHTEVVRILLSHGANVNARTEKGGTPLMHATYEGYADVVKIILAEHGAEVNTQSKNGESALMMAAEKGHASIVRMLLETGADATLATHQSKRTAVWFAKENKQEDIVALFDEFAKPATNS</sequence>
<dbReference type="Pfam" id="PF12796">
    <property type="entry name" value="Ank_2"/>
    <property type="match status" value="1"/>
</dbReference>
<dbReference type="SMART" id="SM00248">
    <property type="entry name" value="ANK"/>
    <property type="match status" value="5"/>
</dbReference>
<dbReference type="STRING" id="1257118.L8GC83"/>